<accession>A0A9W8M484</accession>
<evidence type="ECO:0000313" key="2">
    <source>
        <dbReference type="EMBL" id="KAJ2861209.1"/>
    </source>
</evidence>
<comment type="caution">
    <text evidence="2">The sequence shown here is derived from an EMBL/GenBank/DDBJ whole genome shotgun (WGS) entry which is preliminary data.</text>
</comment>
<dbReference type="AlphaFoldDB" id="A0A9W8M484"/>
<gene>
    <name evidence="2" type="ORF">GGH94_005049</name>
</gene>
<keyword evidence="3" id="KW-1185">Reference proteome</keyword>
<evidence type="ECO:0000313" key="3">
    <source>
        <dbReference type="Proteomes" id="UP001140074"/>
    </source>
</evidence>
<sequence length="314" mass="32730">MAGGGSIAGLPSRHMDVTKVHRRESSLSTNTSSCSSQTTRVLPFATAFATRGAHPQPLFMPAGQASRRFAVARPRRVVTDSGGKIGSVRPPRIPAGGRRHSAAIGIGALQPAGGSRTRAIIGLGLTLNPADAVVRLQPRHATLTQPRSLGSIKQRNAVQLNSPVIVITEPEEPNESDEPKEPDLSPGLSLFASPQPSLTPSESFHSPRTGDPQPVTLPQRAVPGKAQGTMSVARLLGSPAGSVAEVPSVEDLRSFVSCTSSLSPAHPRLPQTPVTGAVAAVTCLLCFERVLVAPGRTRGHAMRCPSCFGSLSGR</sequence>
<dbReference type="Proteomes" id="UP001140074">
    <property type="component" value="Unassembled WGS sequence"/>
</dbReference>
<feature type="region of interest" description="Disordered" evidence="1">
    <location>
        <begin position="80"/>
        <end position="99"/>
    </location>
</feature>
<evidence type="ECO:0000256" key="1">
    <source>
        <dbReference type="SAM" id="MobiDB-lite"/>
    </source>
</evidence>
<name>A0A9W8M484_9FUNG</name>
<protein>
    <submittedName>
        <fullName evidence="2">Uncharacterized protein</fullName>
    </submittedName>
</protein>
<proteinExistence type="predicted"/>
<dbReference type="EMBL" id="JANBUY010000239">
    <property type="protein sequence ID" value="KAJ2861209.1"/>
    <property type="molecule type" value="Genomic_DNA"/>
</dbReference>
<organism evidence="2 3">
    <name type="scientific">Coemansia aciculifera</name>
    <dbReference type="NCBI Taxonomy" id="417176"/>
    <lineage>
        <taxon>Eukaryota</taxon>
        <taxon>Fungi</taxon>
        <taxon>Fungi incertae sedis</taxon>
        <taxon>Zoopagomycota</taxon>
        <taxon>Kickxellomycotina</taxon>
        <taxon>Kickxellomycetes</taxon>
        <taxon>Kickxellales</taxon>
        <taxon>Kickxellaceae</taxon>
        <taxon>Coemansia</taxon>
    </lineage>
</organism>
<feature type="region of interest" description="Disordered" evidence="1">
    <location>
        <begin position="167"/>
        <end position="220"/>
    </location>
</feature>
<feature type="compositionally biased region" description="Polar residues" evidence="1">
    <location>
        <begin position="192"/>
        <end position="206"/>
    </location>
</feature>
<reference evidence="2" key="1">
    <citation type="submission" date="2022-07" db="EMBL/GenBank/DDBJ databases">
        <title>Phylogenomic reconstructions and comparative analyses of Kickxellomycotina fungi.</title>
        <authorList>
            <person name="Reynolds N.K."/>
            <person name="Stajich J.E."/>
            <person name="Barry K."/>
            <person name="Grigoriev I.V."/>
            <person name="Crous P."/>
            <person name="Smith M.E."/>
        </authorList>
    </citation>
    <scope>NUCLEOTIDE SEQUENCE</scope>
    <source>
        <strain evidence="2">RSA 476</strain>
    </source>
</reference>